<dbReference type="EMBL" id="APMM01000023">
    <property type="protein sequence ID" value="ENN96215.1"/>
    <property type="molecule type" value="Genomic_DNA"/>
</dbReference>
<dbReference type="InterPro" id="IPR038880">
    <property type="entry name" value="MJ0871-like"/>
</dbReference>
<dbReference type="PANTHER" id="PTHR38139:SF1">
    <property type="entry name" value="NUCLEOSIDE TRANSPORTER_FEOB GTPASE GATE DOMAIN-CONTAINING PROTEIN"/>
    <property type="match status" value="1"/>
</dbReference>
<proteinExistence type="predicted"/>
<reference evidence="3 4" key="1">
    <citation type="journal article" date="2013" name="Genome Announc.">
        <title>Draft Genome Sequence of a Highly Flagellated, Fast-Swimming Archaeon, Methanocaldococcus villosus Strain KIN24-T80 (DSM 22612).</title>
        <authorList>
            <person name="Thennarasu S."/>
            <person name="Polireddy D."/>
            <person name="Antony A."/>
            <person name="Yada M.R."/>
            <person name="Algarawi S."/>
            <person name="Sivakumar N."/>
        </authorList>
    </citation>
    <scope>NUCLEOTIDE SEQUENCE [LARGE SCALE GENOMIC DNA]</scope>
    <source>
        <strain evidence="3 4">KIN24-T80</strain>
    </source>
</reference>
<feature type="transmembrane region" description="Helical" evidence="1">
    <location>
        <begin position="175"/>
        <end position="195"/>
    </location>
</feature>
<keyword evidence="1" id="KW-1133">Transmembrane helix</keyword>
<name>N6VQP2_9EURY</name>
<dbReference type="RefSeq" id="WP_004591280.1">
    <property type="nucleotide sequence ID" value="NZ_APMM01000023.1"/>
</dbReference>
<evidence type="ECO:0000313" key="4">
    <source>
        <dbReference type="Proteomes" id="UP000053695"/>
    </source>
</evidence>
<organism evidence="3 4">
    <name type="scientific">Methanocaldococcus villosus KIN24-T80</name>
    <dbReference type="NCBI Taxonomy" id="1069083"/>
    <lineage>
        <taxon>Archaea</taxon>
        <taxon>Methanobacteriati</taxon>
        <taxon>Methanobacteriota</taxon>
        <taxon>Methanomada group</taxon>
        <taxon>Methanococci</taxon>
        <taxon>Methanococcales</taxon>
        <taxon>Methanocaldococcaceae</taxon>
        <taxon>Methanocaldococcus</taxon>
    </lineage>
</organism>
<dbReference type="STRING" id="1069083.GCA_000371805_01367"/>
<dbReference type="AlphaFoldDB" id="N6VQP2"/>
<sequence length="305" mass="34434">MVIVESLLYTIKISSVSIPTVFIFSYLINAGMLDKLSKILHPILRYLNVNPISISSILSCFFSPTVGYSILAEAYRERKIDENVIIATSLANSFPSILSHTLTFFIPIVIPILGFTGLIFILIRIFVSLVKSIIGFIYLTKVKIDFNENVEYKKLNRGECFNLAINRTLKFTKRFVPIMFITLTIVLYLNEIKFFDIIKNLLYPITKFLNLNPNVIVLALSEFINAQSAIILAGEFLKNNILTQKEILIGLIIGNVVTFSTRYVKHSLPLHISLFGVKLGSKIVLINAVITLILDIFIIIILLTI</sequence>
<accession>N6VQP2</accession>
<protein>
    <recommendedName>
        <fullName evidence="2">Nucleoside transporter/FeoB GTPase Gate domain-containing protein</fullName>
    </recommendedName>
</protein>
<feature type="transmembrane region" description="Helical" evidence="1">
    <location>
        <begin position="215"/>
        <end position="234"/>
    </location>
</feature>
<evidence type="ECO:0000259" key="2">
    <source>
        <dbReference type="Pfam" id="PF07670"/>
    </source>
</evidence>
<dbReference type="OrthoDB" id="51620at2157"/>
<keyword evidence="4" id="KW-1185">Reference proteome</keyword>
<dbReference type="Pfam" id="PF07670">
    <property type="entry name" value="Gate"/>
    <property type="match status" value="1"/>
</dbReference>
<dbReference type="InterPro" id="IPR011642">
    <property type="entry name" value="Gate_dom"/>
</dbReference>
<feature type="domain" description="Nucleoside transporter/FeoB GTPase Gate" evidence="2">
    <location>
        <begin position="12"/>
        <end position="109"/>
    </location>
</feature>
<dbReference type="PANTHER" id="PTHR38139">
    <property type="entry name" value="GATE DOMAIN-CONTAINING PROTEIN"/>
    <property type="match status" value="1"/>
</dbReference>
<feature type="transmembrane region" description="Helical" evidence="1">
    <location>
        <begin position="49"/>
        <end position="71"/>
    </location>
</feature>
<feature type="transmembrane region" description="Helical" evidence="1">
    <location>
        <begin position="284"/>
        <end position="303"/>
    </location>
</feature>
<evidence type="ECO:0000313" key="3">
    <source>
        <dbReference type="EMBL" id="ENN96215.1"/>
    </source>
</evidence>
<comment type="caution">
    <text evidence="3">The sequence shown here is derived from an EMBL/GenBank/DDBJ whole genome shotgun (WGS) entry which is preliminary data.</text>
</comment>
<evidence type="ECO:0000256" key="1">
    <source>
        <dbReference type="SAM" id="Phobius"/>
    </source>
</evidence>
<gene>
    <name evidence="3" type="ORF">J422_03693</name>
</gene>
<keyword evidence="1" id="KW-0472">Membrane</keyword>
<feature type="transmembrane region" description="Helical" evidence="1">
    <location>
        <begin position="6"/>
        <end position="28"/>
    </location>
</feature>
<dbReference type="PATRIC" id="fig|1069083.5.peg.721"/>
<keyword evidence="1" id="KW-0812">Transmembrane</keyword>
<dbReference type="Proteomes" id="UP000053695">
    <property type="component" value="Unassembled WGS sequence"/>
</dbReference>
<feature type="transmembrane region" description="Helical" evidence="1">
    <location>
        <begin position="246"/>
        <end position="264"/>
    </location>
</feature>